<feature type="domain" description="Sdz-33 F-box" evidence="2">
    <location>
        <begin position="94"/>
        <end position="150"/>
    </location>
</feature>
<dbReference type="InterPro" id="IPR001810">
    <property type="entry name" value="F-box_dom"/>
</dbReference>
<dbReference type="InterPro" id="IPR053222">
    <property type="entry name" value="Zygotic_Embryogenesis-Asso"/>
</dbReference>
<reference evidence="4" key="1">
    <citation type="submission" date="2011-07" db="EMBL/GenBank/DDBJ databases">
        <authorList>
            <consortium name="Caenorhabditis brenneri Sequencing and Analysis Consortium"/>
            <person name="Wilson R.K."/>
        </authorList>
    </citation>
    <scope>NUCLEOTIDE SEQUENCE [LARGE SCALE GENOMIC DNA]</scope>
    <source>
        <strain evidence="4">PB2801</strain>
    </source>
</reference>
<dbReference type="PANTHER" id="PTHR22899:SF0">
    <property type="entry name" value="F-BOX ASSOCIATED DOMAIN-CONTAINING PROTEIN-RELATED"/>
    <property type="match status" value="1"/>
</dbReference>
<keyword evidence="4" id="KW-1185">Reference proteome</keyword>
<evidence type="ECO:0000259" key="1">
    <source>
        <dbReference type="Pfam" id="PF00646"/>
    </source>
</evidence>
<dbReference type="InterPro" id="IPR012885">
    <property type="entry name" value="F-box_Sdz-33"/>
</dbReference>
<protein>
    <submittedName>
        <fullName evidence="3">Uncharacterized protein</fullName>
    </submittedName>
</protein>
<dbReference type="Pfam" id="PF07735">
    <property type="entry name" value="FBA_2"/>
    <property type="match status" value="1"/>
</dbReference>
<evidence type="ECO:0000313" key="4">
    <source>
        <dbReference type="Proteomes" id="UP000008068"/>
    </source>
</evidence>
<dbReference type="PANTHER" id="PTHR22899">
    <property type="entry name" value="CYCLIN-RELATED F-BOX FAMILY"/>
    <property type="match status" value="1"/>
</dbReference>
<gene>
    <name evidence="3" type="ORF">CAEBREN_09439</name>
</gene>
<feature type="domain" description="F-box" evidence="1">
    <location>
        <begin position="17"/>
        <end position="52"/>
    </location>
</feature>
<dbReference type="Proteomes" id="UP000008068">
    <property type="component" value="Unassembled WGS sequence"/>
</dbReference>
<sequence length="238" mass="27471">MSNFDPGLDTFPLFQTPSLVWEMVILRMGLLEIFTLSFCSKNIYNAVQPVDLLISKPNVKLEPLFERLRTVKILWFEVDRTLPVTVPIGLTWEHEELVLDNAHWLTVPHLLLMNCKRLIIHNCLLQDFDINLYLRHFVNGAVPLVEHLTIEAVRQDMMEVLEDIECEENPNRVLKTSPDDIRAMLITPMDIRQNGETIATVFYTQETSFSISTYFLDVVKPSHICVGPVDNGVSRYMI</sequence>
<dbReference type="OrthoDB" id="5780629at2759"/>
<evidence type="ECO:0000313" key="3">
    <source>
        <dbReference type="EMBL" id="EGT57602.1"/>
    </source>
</evidence>
<dbReference type="InParanoid" id="G0NCK7"/>
<dbReference type="EMBL" id="GL379863">
    <property type="protein sequence ID" value="EGT57602.1"/>
    <property type="molecule type" value="Genomic_DNA"/>
</dbReference>
<name>G0NCK7_CAEBE</name>
<accession>G0NCK7</accession>
<dbReference type="HOGENOM" id="CLU_1166739_0_0_1"/>
<evidence type="ECO:0000259" key="2">
    <source>
        <dbReference type="Pfam" id="PF07735"/>
    </source>
</evidence>
<organism evidence="4">
    <name type="scientific">Caenorhabditis brenneri</name>
    <name type="common">Nematode worm</name>
    <dbReference type="NCBI Taxonomy" id="135651"/>
    <lineage>
        <taxon>Eukaryota</taxon>
        <taxon>Metazoa</taxon>
        <taxon>Ecdysozoa</taxon>
        <taxon>Nematoda</taxon>
        <taxon>Chromadorea</taxon>
        <taxon>Rhabditida</taxon>
        <taxon>Rhabditina</taxon>
        <taxon>Rhabditomorpha</taxon>
        <taxon>Rhabditoidea</taxon>
        <taxon>Rhabditidae</taxon>
        <taxon>Peloderinae</taxon>
        <taxon>Caenorhabditis</taxon>
    </lineage>
</organism>
<dbReference type="Pfam" id="PF00646">
    <property type="entry name" value="F-box"/>
    <property type="match status" value="1"/>
</dbReference>
<dbReference type="AlphaFoldDB" id="G0NCK7"/>
<proteinExistence type="predicted"/>